<dbReference type="AlphaFoldDB" id="A0AAD3YEA2"/>
<dbReference type="Proteomes" id="UP001222932">
    <property type="component" value="Unassembled WGS sequence"/>
</dbReference>
<sequence length="86" mass="9346">MSFRLALRVRPARVAPTLVRAYAKPDGGDPGTGKWETKVDHHATESEADVRADSLGHNGPPSRAMQDATAAEAEKEAHKNDKNEKK</sequence>
<organism evidence="2 3">
    <name type="scientific">Cutaneotrichosporon spelunceum</name>
    <dbReference type="NCBI Taxonomy" id="1672016"/>
    <lineage>
        <taxon>Eukaryota</taxon>
        <taxon>Fungi</taxon>
        <taxon>Dikarya</taxon>
        <taxon>Basidiomycota</taxon>
        <taxon>Agaricomycotina</taxon>
        <taxon>Tremellomycetes</taxon>
        <taxon>Trichosporonales</taxon>
        <taxon>Trichosporonaceae</taxon>
        <taxon>Cutaneotrichosporon</taxon>
    </lineage>
</organism>
<evidence type="ECO:0000313" key="3">
    <source>
        <dbReference type="Proteomes" id="UP001222932"/>
    </source>
</evidence>
<dbReference type="EMBL" id="BTCM01000006">
    <property type="protein sequence ID" value="GMK58794.1"/>
    <property type="molecule type" value="Genomic_DNA"/>
</dbReference>
<gene>
    <name evidence="2" type="ORF">CspeluHIS016_0602360</name>
</gene>
<comment type="caution">
    <text evidence="2">The sequence shown here is derived from an EMBL/GenBank/DDBJ whole genome shotgun (WGS) entry which is preliminary data.</text>
</comment>
<feature type="compositionally biased region" description="Basic and acidic residues" evidence="1">
    <location>
        <begin position="35"/>
        <end position="54"/>
    </location>
</feature>
<feature type="compositionally biased region" description="Basic and acidic residues" evidence="1">
    <location>
        <begin position="72"/>
        <end position="86"/>
    </location>
</feature>
<feature type="region of interest" description="Disordered" evidence="1">
    <location>
        <begin position="22"/>
        <end position="86"/>
    </location>
</feature>
<protein>
    <submittedName>
        <fullName evidence="2">Uncharacterized protein</fullName>
    </submittedName>
</protein>
<evidence type="ECO:0000256" key="1">
    <source>
        <dbReference type="SAM" id="MobiDB-lite"/>
    </source>
</evidence>
<keyword evidence="3" id="KW-1185">Reference proteome</keyword>
<evidence type="ECO:0000313" key="2">
    <source>
        <dbReference type="EMBL" id="GMK58794.1"/>
    </source>
</evidence>
<name>A0AAD3YEA2_9TREE</name>
<accession>A0AAD3YEA2</accession>
<proteinExistence type="predicted"/>
<reference evidence="2" key="2">
    <citation type="submission" date="2023-06" db="EMBL/GenBank/DDBJ databases">
        <authorList>
            <person name="Kobayashi Y."/>
            <person name="Kayamori A."/>
            <person name="Aoki K."/>
            <person name="Shiwa Y."/>
            <person name="Fujita N."/>
            <person name="Sugita T."/>
            <person name="Iwasaki W."/>
            <person name="Tanaka N."/>
            <person name="Takashima M."/>
        </authorList>
    </citation>
    <scope>NUCLEOTIDE SEQUENCE</scope>
    <source>
        <strain evidence="2">HIS016</strain>
    </source>
</reference>
<reference evidence="2" key="1">
    <citation type="journal article" date="2023" name="BMC Genomics">
        <title>Chromosome-level genome assemblies of Cutaneotrichosporon spp. (Trichosporonales, Basidiomycota) reveal imbalanced evolution between nucleotide sequences and chromosome synteny.</title>
        <authorList>
            <person name="Kobayashi Y."/>
            <person name="Kayamori A."/>
            <person name="Aoki K."/>
            <person name="Shiwa Y."/>
            <person name="Matsutani M."/>
            <person name="Fujita N."/>
            <person name="Sugita T."/>
            <person name="Iwasaki W."/>
            <person name="Tanaka N."/>
            <person name="Takashima M."/>
        </authorList>
    </citation>
    <scope>NUCLEOTIDE SEQUENCE</scope>
    <source>
        <strain evidence="2">HIS016</strain>
    </source>
</reference>